<dbReference type="Proteomes" id="UP001165064">
    <property type="component" value="Unassembled WGS sequence"/>
</dbReference>
<name>A0ACB5TMU5_AMBMO</name>
<keyword evidence="2" id="KW-1185">Reference proteome</keyword>
<accession>A0ACB5TMU5</accession>
<comment type="caution">
    <text evidence="1">The sequence shown here is derived from an EMBL/GenBank/DDBJ whole genome shotgun (WGS) entry which is preliminary data.</text>
</comment>
<protein>
    <submittedName>
        <fullName evidence="1">Unnamed protein product</fullName>
    </submittedName>
</protein>
<evidence type="ECO:0000313" key="2">
    <source>
        <dbReference type="Proteomes" id="UP001165064"/>
    </source>
</evidence>
<organism evidence="1 2">
    <name type="scientific">Ambrosiozyma monospora</name>
    <name type="common">Yeast</name>
    <name type="synonym">Endomycopsis monosporus</name>
    <dbReference type="NCBI Taxonomy" id="43982"/>
    <lineage>
        <taxon>Eukaryota</taxon>
        <taxon>Fungi</taxon>
        <taxon>Dikarya</taxon>
        <taxon>Ascomycota</taxon>
        <taxon>Saccharomycotina</taxon>
        <taxon>Pichiomycetes</taxon>
        <taxon>Pichiales</taxon>
        <taxon>Pichiaceae</taxon>
        <taxon>Ambrosiozyma</taxon>
    </lineage>
</organism>
<proteinExistence type="predicted"/>
<gene>
    <name evidence="1" type="ORF">Amon02_000886900</name>
</gene>
<reference evidence="1" key="1">
    <citation type="submission" date="2023-04" db="EMBL/GenBank/DDBJ databases">
        <title>Ambrosiozyma monospora NBRC 10751.</title>
        <authorList>
            <person name="Ichikawa N."/>
            <person name="Sato H."/>
            <person name="Tonouchi N."/>
        </authorList>
    </citation>
    <scope>NUCLEOTIDE SEQUENCE</scope>
    <source>
        <strain evidence="1">NBRC 10751</strain>
    </source>
</reference>
<dbReference type="EMBL" id="BSXS01008053">
    <property type="protein sequence ID" value="GME91282.1"/>
    <property type="molecule type" value="Genomic_DNA"/>
</dbReference>
<sequence>MKLKLLNHYSPLDNHGLEDLAHFTIDTDKINTALIEDDTRDDQEIPSFIATKYSGDFTDIRIRYIKSEFSLKHVGSLKQVALIDCTISYECLNFLPDTLLALTLTDILFEASEVCEIKLPIHLIRLSANPLGCVSDIVNPDQLGELSYFGTRLVPMRAYTHDTERKENIIFQLKKFLHELPALKYFRLAIRGMDTKQIIERLSLNTLDSLVGLSVHPVPKYGNDFPISCLPPTCHALELKRFITLSGQFPETLNKLRISLSEYTKSFEYFWDRFITPLNNLYFLNIIIPGRIHTIDFSYLQFPDRLHTLELETGDAGSRLFLNELPPSIICVSLRCMSNDSYSLAYS</sequence>
<evidence type="ECO:0000313" key="1">
    <source>
        <dbReference type="EMBL" id="GME91282.1"/>
    </source>
</evidence>